<name>A0AC35ETD3_9BILA</name>
<reference evidence="2" key="1">
    <citation type="submission" date="2022-11" db="UniProtKB">
        <authorList>
            <consortium name="WormBaseParasite"/>
        </authorList>
    </citation>
    <scope>IDENTIFICATION</scope>
</reference>
<accession>A0AC35ETD3</accession>
<proteinExistence type="predicted"/>
<evidence type="ECO:0000313" key="1">
    <source>
        <dbReference type="Proteomes" id="UP000887580"/>
    </source>
</evidence>
<organism evidence="1 2">
    <name type="scientific">Panagrolaimus sp. PS1159</name>
    <dbReference type="NCBI Taxonomy" id="55785"/>
    <lineage>
        <taxon>Eukaryota</taxon>
        <taxon>Metazoa</taxon>
        <taxon>Ecdysozoa</taxon>
        <taxon>Nematoda</taxon>
        <taxon>Chromadorea</taxon>
        <taxon>Rhabditida</taxon>
        <taxon>Tylenchina</taxon>
        <taxon>Panagrolaimomorpha</taxon>
        <taxon>Panagrolaimoidea</taxon>
        <taxon>Panagrolaimidae</taxon>
        <taxon>Panagrolaimus</taxon>
    </lineage>
</organism>
<sequence>MAFSVCCVDDVGIFTSGINPSNFFPGTGIQQRYSNDETKFSKLAIFQGLNIANLNELAQFLSNKNIETLKIIGSPQLNSIGQSALSHYRSLQTLDLSYNSITFQSQTETYSFYHTNLIELNLSHNKIGTTDILMKAFEQTRNLRSLYLNNNRNLNFGLNGFPASLGRLEFLDLSYCHIWSLNDNVFNHLVNLKNLHLEGNALSVIPKSLCIRPSTLQIYLAKTHIEKSHQKYLQENCTIKTSFELSMPSEKSFRIVDDDRWNLSVWFYLLILSSILNIGLFFYALFVAKKKIFEEKLNCF</sequence>
<dbReference type="Proteomes" id="UP000887580">
    <property type="component" value="Unplaced"/>
</dbReference>
<dbReference type="WBParaSite" id="PS1159_v2.g10552.t1">
    <property type="protein sequence ID" value="PS1159_v2.g10552.t1"/>
    <property type="gene ID" value="PS1159_v2.g10552"/>
</dbReference>
<protein>
    <submittedName>
        <fullName evidence="2">Uncharacterized protein</fullName>
    </submittedName>
</protein>
<evidence type="ECO:0000313" key="2">
    <source>
        <dbReference type="WBParaSite" id="PS1159_v2.g10552.t1"/>
    </source>
</evidence>